<proteinExistence type="predicted"/>
<reference evidence="2" key="1">
    <citation type="journal article" date="2019" name="bioRxiv">
        <title>Genomics, evolutionary history and diagnostics of the Alternaria alternata species group including apple and Asian pear pathotypes.</title>
        <authorList>
            <person name="Armitage A.D."/>
            <person name="Cockerton H.M."/>
            <person name="Sreenivasaprasad S."/>
            <person name="Woodhall J.W."/>
            <person name="Lane C.R."/>
            <person name="Harrison R.J."/>
            <person name="Clarkson J.P."/>
        </authorList>
    </citation>
    <scope>NUCLEOTIDE SEQUENCE [LARGE SCALE GENOMIC DNA]</scope>
    <source>
        <strain evidence="2">FERA 635</strain>
    </source>
</reference>
<gene>
    <name evidence="1" type="ORF">AA0119_g13324</name>
</gene>
<dbReference type="EMBL" id="PDXF01000206">
    <property type="protein sequence ID" value="RYN85183.1"/>
    <property type="molecule type" value="Genomic_DNA"/>
</dbReference>
<protein>
    <submittedName>
        <fullName evidence="1">Uncharacterized protein</fullName>
    </submittedName>
</protein>
<evidence type="ECO:0000313" key="2">
    <source>
        <dbReference type="Proteomes" id="UP000293195"/>
    </source>
</evidence>
<accession>A0ABY0FSB7</accession>
<evidence type="ECO:0000313" key="1">
    <source>
        <dbReference type="EMBL" id="RYN85183.1"/>
    </source>
</evidence>
<keyword evidence="2" id="KW-1185">Reference proteome</keyword>
<sequence>MDNNLLNLNADELLAYASAKHLAGVPDDEIQRSIVQMLKNDGWKEAAIAPMINEIARRTKGVAETKGSPRSPPKAA</sequence>
<comment type="caution">
    <text evidence="1">The sequence shown here is derived from an EMBL/GenBank/DDBJ whole genome shotgun (WGS) entry which is preliminary data.</text>
</comment>
<dbReference type="Proteomes" id="UP000293195">
    <property type="component" value="Unassembled WGS sequence"/>
</dbReference>
<name>A0ABY0FSB7_9PLEO</name>
<organism evidence="1 2">
    <name type="scientific">Alternaria tenuissima</name>
    <dbReference type="NCBI Taxonomy" id="119927"/>
    <lineage>
        <taxon>Eukaryota</taxon>
        <taxon>Fungi</taxon>
        <taxon>Dikarya</taxon>
        <taxon>Ascomycota</taxon>
        <taxon>Pezizomycotina</taxon>
        <taxon>Dothideomycetes</taxon>
        <taxon>Pleosporomycetidae</taxon>
        <taxon>Pleosporales</taxon>
        <taxon>Pleosporineae</taxon>
        <taxon>Pleosporaceae</taxon>
        <taxon>Alternaria</taxon>
        <taxon>Alternaria sect. Alternaria</taxon>
        <taxon>Alternaria alternata complex</taxon>
    </lineage>
</organism>